<dbReference type="PANTHER" id="PTHR43143">
    <property type="entry name" value="METALLOPHOSPHOESTERASE, CALCINEURIN SUPERFAMILY"/>
    <property type="match status" value="1"/>
</dbReference>
<dbReference type="Gene3D" id="2.60.120.200">
    <property type="match status" value="1"/>
</dbReference>
<dbReference type="InParanoid" id="A8Q2V9"/>
<name>A8Q2V9_MALGO</name>
<evidence type="ECO:0000256" key="1">
    <source>
        <dbReference type="SAM" id="SignalP"/>
    </source>
</evidence>
<dbReference type="PANTHER" id="PTHR43143:SF5">
    <property type="entry name" value="SECRETED PROTEIN"/>
    <property type="match status" value="1"/>
</dbReference>
<evidence type="ECO:0000313" key="3">
    <source>
        <dbReference type="Proteomes" id="UP000008837"/>
    </source>
</evidence>
<gene>
    <name evidence="2" type="ORF">MGL_2249</name>
</gene>
<dbReference type="RefSeq" id="XP_001730453.1">
    <property type="nucleotide sequence ID" value="XM_001730401.1"/>
</dbReference>
<accession>A8Q2V9</accession>
<dbReference type="STRING" id="425265.A8Q2V9"/>
<reference evidence="2 3" key="1">
    <citation type="journal article" date="2007" name="Proc. Natl. Acad. Sci. U.S.A.">
        <title>Dandruff-associated Malassezia genomes reveal convergent and divergent virulence traits shared with plant and human fungal pathogens.</title>
        <authorList>
            <person name="Xu J."/>
            <person name="Saunders C.W."/>
            <person name="Hu P."/>
            <person name="Grant R.A."/>
            <person name="Boekhout T."/>
            <person name="Kuramae E.E."/>
            <person name="Kronstad J.W."/>
            <person name="Deangelis Y.M."/>
            <person name="Reeder N.L."/>
            <person name="Johnstone K.R."/>
            <person name="Leland M."/>
            <person name="Fieno A.M."/>
            <person name="Begley W.M."/>
            <person name="Sun Y."/>
            <person name="Lacey M.P."/>
            <person name="Chaudhary T."/>
            <person name="Keough T."/>
            <person name="Chu L."/>
            <person name="Sears R."/>
            <person name="Yuan B."/>
            <person name="Dawson T.L.Jr."/>
        </authorList>
    </citation>
    <scope>NUCLEOTIDE SEQUENCE [LARGE SCALE GENOMIC DNA]</scope>
    <source>
        <strain evidence="3">ATCC MYA-4612 / CBS 7966</strain>
    </source>
</reference>
<comment type="caution">
    <text evidence="2">The sequence shown here is derived from an EMBL/GenBank/DDBJ whole genome shotgun (WGS) entry which is preliminary data.</text>
</comment>
<dbReference type="EMBL" id="AAYY01000008">
    <property type="protein sequence ID" value="EDP43239.1"/>
    <property type="molecule type" value="Genomic_DNA"/>
</dbReference>
<dbReference type="SUPFAM" id="SSF56300">
    <property type="entry name" value="Metallo-dependent phosphatases"/>
    <property type="match status" value="1"/>
</dbReference>
<dbReference type="CDD" id="cd07399">
    <property type="entry name" value="MPP_YvnB"/>
    <property type="match status" value="1"/>
</dbReference>
<evidence type="ECO:0000313" key="2">
    <source>
        <dbReference type="EMBL" id="EDP43239.1"/>
    </source>
</evidence>
<feature type="signal peptide" evidence="1">
    <location>
        <begin position="1"/>
        <end position="20"/>
    </location>
</feature>
<sequence>MLCISRLLAGVLTAASLVVGGQWTDDAYDVTTVKSKPKGQWQPDAMSLEFTVIVMPDTQYLFDENRIHPVPMEASFEYIVSPNRSEADKNIVFVSHLGDVAQNGLAKEYAAVTKLFDYMDESGVEYSVLAGNHDIDSSTDDQRGPTPYLDVFNPKRFSKIRSWRGSSSDGYNNYHVFHAGGREWLVLALDWRMSSGTFKWASDVLRKHADLPTILTTHELVTADSGKTEFSEYGERVWNELVRDNDQIFLTLNGHFWPPGRTTRKNAAGRDVESHITNYQNRYYGGAGMIRAYRFNMKENKIDVATFSPWIQNLVQRGEANKLAKQEEELTSADDKFTMHINFAERFEHLGKSKRENKNGNDAVIPGTLAYWRFDGSAHSSNSSGSSPGSALAEFDIIKDLSGHGNDLVTKSANASSQHTILWSDQHHPSQPGYGSLKFTGQKKPLKGMYLQTLKQAPLNSETFENGYTFEAFYLVPSSWNSEQNAWSGIFSRRGSAGEANKHSNDTDSDEPIVTLSLSNDRELQWRVYPLHQDGGTTNWGHETPFDRWWHVAVINNGTLTKMYVDGSEVARNPTQWVPGLTTLNKPWMLGGFEYGGKLDQIFFGSIGDVRIVNRALSLDELMFQENQ</sequence>
<dbReference type="AlphaFoldDB" id="A8Q2V9"/>
<dbReference type="OrthoDB" id="3333935at2759"/>
<dbReference type="OMA" id="AYWRFDG"/>
<keyword evidence="3" id="KW-1185">Reference proteome</keyword>
<dbReference type="VEuPathDB" id="FungiDB:MGL_2249"/>
<protein>
    <submittedName>
        <fullName evidence="2">Uncharacterized protein</fullName>
    </submittedName>
</protein>
<dbReference type="Gene3D" id="3.60.21.10">
    <property type="match status" value="1"/>
</dbReference>
<dbReference type="KEGG" id="mgl:MGL_2249"/>
<dbReference type="Pfam" id="PF13385">
    <property type="entry name" value="Laminin_G_3"/>
    <property type="match status" value="1"/>
</dbReference>
<dbReference type="Proteomes" id="UP000008837">
    <property type="component" value="Unassembled WGS sequence"/>
</dbReference>
<keyword evidence="1" id="KW-0732">Signal</keyword>
<proteinExistence type="predicted"/>
<dbReference type="InterPro" id="IPR029052">
    <property type="entry name" value="Metallo-depent_PP-like"/>
</dbReference>
<organism evidence="2 3">
    <name type="scientific">Malassezia globosa (strain ATCC MYA-4612 / CBS 7966)</name>
    <name type="common">Dandruff-associated fungus</name>
    <dbReference type="NCBI Taxonomy" id="425265"/>
    <lineage>
        <taxon>Eukaryota</taxon>
        <taxon>Fungi</taxon>
        <taxon>Dikarya</taxon>
        <taxon>Basidiomycota</taxon>
        <taxon>Ustilaginomycotina</taxon>
        <taxon>Malasseziomycetes</taxon>
        <taxon>Malasseziales</taxon>
        <taxon>Malasseziaceae</taxon>
        <taxon>Malassezia</taxon>
    </lineage>
</organism>
<dbReference type="GeneID" id="5854760"/>
<feature type="chain" id="PRO_5002725072" evidence="1">
    <location>
        <begin position="21"/>
        <end position="628"/>
    </location>
</feature>
<dbReference type="SUPFAM" id="SSF49899">
    <property type="entry name" value="Concanavalin A-like lectins/glucanases"/>
    <property type="match status" value="1"/>
</dbReference>
<dbReference type="InterPro" id="IPR051918">
    <property type="entry name" value="STPP_CPPED1"/>
</dbReference>
<dbReference type="InterPro" id="IPR013320">
    <property type="entry name" value="ConA-like_dom_sf"/>
</dbReference>